<evidence type="ECO:0000313" key="2">
    <source>
        <dbReference type="WBParaSite" id="nRc.2.0.1.t10823-RA"/>
    </source>
</evidence>
<keyword evidence="1" id="KW-1185">Reference proteome</keyword>
<accession>A0A915IAM2</accession>
<protein>
    <submittedName>
        <fullName evidence="2">Uncharacterized protein</fullName>
    </submittedName>
</protein>
<evidence type="ECO:0000313" key="1">
    <source>
        <dbReference type="Proteomes" id="UP000887565"/>
    </source>
</evidence>
<dbReference type="WBParaSite" id="nRc.2.0.1.t10823-RA">
    <property type="protein sequence ID" value="nRc.2.0.1.t10823-RA"/>
    <property type="gene ID" value="nRc.2.0.1.g10823"/>
</dbReference>
<sequence>MVLGGMALAPRNSEIHDISTTSVFQHYKVFHQVKNADQIEPICSVFTASIILNKTGRSKIYYRLTTISVLPSAREPPTY</sequence>
<proteinExistence type="predicted"/>
<reference evidence="2" key="1">
    <citation type="submission" date="2022-11" db="UniProtKB">
        <authorList>
            <consortium name="WormBaseParasite"/>
        </authorList>
    </citation>
    <scope>IDENTIFICATION</scope>
</reference>
<dbReference type="Proteomes" id="UP000887565">
    <property type="component" value="Unplaced"/>
</dbReference>
<dbReference type="AlphaFoldDB" id="A0A915IAM2"/>
<organism evidence="1 2">
    <name type="scientific">Romanomermis culicivorax</name>
    <name type="common">Nematode worm</name>
    <dbReference type="NCBI Taxonomy" id="13658"/>
    <lineage>
        <taxon>Eukaryota</taxon>
        <taxon>Metazoa</taxon>
        <taxon>Ecdysozoa</taxon>
        <taxon>Nematoda</taxon>
        <taxon>Enoplea</taxon>
        <taxon>Dorylaimia</taxon>
        <taxon>Mermithida</taxon>
        <taxon>Mermithoidea</taxon>
        <taxon>Mermithidae</taxon>
        <taxon>Romanomermis</taxon>
    </lineage>
</organism>
<name>A0A915IAM2_ROMCU</name>